<dbReference type="InterPro" id="IPR032717">
    <property type="entry name" value="Mss51_Znf"/>
</dbReference>
<sequence>MNSRQSAQLFARSWRRIPRSSSSSSSSLLSRSFLYTKEPLLVAPTDLIAGAAHSKRYISLKSLFAPSPPKTDSEEQMAGSRQRLLVKPDDLFHPLSKSPIKEMREKGVLIQNHGCCPSCVIETTAKGHAATREPAFECPDCGYPTHCTEKHWGEDTKHREELCSHLREANEDEHDLRSGRTLREFEFPSAQLPEVVVNFTSWDTFLYTRSFTNVDSDRSMRHVSKVLTYPVTIGATLHQYSPFTLSTGLTPEGLKSLTALRTTIKEHELARSEKDLEMQQTPLRIFVLGARAEAMLPPHLYLQLSYLLPSSPIHIYFVGPECIPAAEETRSTIVVSSRLALKYHKGYFHDAIWNFAPFDPFTDVFFMFSPGLAHPNARSGWRLTVEKLLETKCAIFATGFHQQDMETDVRGLEEDFGGQIDWLLKPRSNPFTSLKRDFGIRNLQEWAIANWGIYGFRGKRYEVQSS</sequence>
<keyword evidence="4" id="KW-1185">Reference proteome</keyword>
<evidence type="ECO:0000313" key="4">
    <source>
        <dbReference type="Proteomes" id="UP001145021"/>
    </source>
</evidence>
<gene>
    <name evidence="3" type="primary">MSS51</name>
    <name evidence="3" type="ORF">LPJ64_000356</name>
</gene>
<dbReference type="PANTHER" id="PTHR28069:SF1">
    <property type="entry name" value="PROTEIN MSS51, MITOCHONDRIAL"/>
    <property type="match status" value="1"/>
</dbReference>
<dbReference type="Pfam" id="PF20179">
    <property type="entry name" value="MSS51_C"/>
    <property type="match status" value="1"/>
</dbReference>
<comment type="caution">
    <text evidence="3">The sequence shown here is derived from an EMBL/GenBank/DDBJ whole genome shotgun (WGS) entry which is preliminary data.</text>
</comment>
<dbReference type="Proteomes" id="UP001145021">
    <property type="component" value="Unassembled WGS sequence"/>
</dbReference>
<accession>A0A9W7XN96</accession>
<dbReference type="InterPro" id="IPR046824">
    <property type="entry name" value="Mss51-like_C"/>
</dbReference>
<name>A0A9W7XN96_9FUNG</name>
<feature type="domain" description="Mitochondrial splicing suppressor 51 zinc-finger" evidence="1">
    <location>
        <begin position="116"/>
        <end position="176"/>
    </location>
</feature>
<organism evidence="3 4">
    <name type="scientific">Coemansia asiatica</name>
    <dbReference type="NCBI Taxonomy" id="1052880"/>
    <lineage>
        <taxon>Eukaryota</taxon>
        <taxon>Fungi</taxon>
        <taxon>Fungi incertae sedis</taxon>
        <taxon>Zoopagomycota</taxon>
        <taxon>Kickxellomycotina</taxon>
        <taxon>Kickxellomycetes</taxon>
        <taxon>Kickxellales</taxon>
        <taxon>Kickxellaceae</taxon>
        <taxon>Coemansia</taxon>
    </lineage>
</organism>
<dbReference type="AlphaFoldDB" id="A0A9W7XN96"/>
<proteinExistence type="predicted"/>
<evidence type="ECO:0000259" key="2">
    <source>
        <dbReference type="Pfam" id="PF20179"/>
    </source>
</evidence>
<feature type="domain" description="Mitochondrial splicing suppressor 51-like C-terminal" evidence="2">
    <location>
        <begin position="271"/>
        <end position="436"/>
    </location>
</feature>
<evidence type="ECO:0000259" key="1">
    <source>
        <dbReference type="Pfam" id="PF13824"/>
    </source>
</evidence>
<reference evidence="3" key="1">
    <citation type="submission" date="2022-07" db="EMBL/GenBank/DDBJ databases">
        <title>Phylogenomic reconstructions and comparative analyses of Kickxellomycotina fungi.</title>
        <authorList>
            <person name="Reynolds N.K."/>
            <person name="Stajich J.E."/>
            <person name="Barry K."/>
            <person name="Grigoriev I.V."/>
            <person name="Crous P."/>
            <person name="Smith M.E."/>
        </authorList>
    </citation>
    <scope>NUCLEOTIDE SEQUENCE</scope>
    <source>
        <strain evidence="3">NBRC 105413</strain>
    </source>
</reference>
<dbReference type="Pfam" id="PF13824">
    <property type="entry name" value="zf-Mss51"/>
    <property type="match status" value="1"/>
</dbReference>
<dbReference type="PANTHER" id="PTHR28069">
    <property type="entry name" value="GH20023P"/>
    <property type="match status" value="1"/>
</dbReference>
<protein>
    <submittedName>
        <fullName evidence="3">Translational activator for mitochondrial COX1</fullName>
    </submittedName>
</protein>
<dbReference type="EMBL" id="JANBOH010000006">
    <property type="protein sequence ID" value="KAJ1648407.1"/>
    <property type="molecule type" value="Genomic_DNA"/>
</dbReference>
<evidence type="ECO:0000313" key="3">
    <source>
        <dbReference type="EMBL" id="KAJ1648407.1"/>
    </source>
</evidence>